<protein>
    <submittedName>
        <fullName evidence="2">AAA domain-containing protein</fullName>
    </submittedName>
</protein>
<comment type="caution">
    <text evidence="2">The sequence shown here is derived from an EMBL/GenBank/DDBJ whole genome shotgun (WGS) entry which is preliminary data.</text>
</comment>
<organism evidence="2 3">
    <name type="scientific">Secundilactobacillus folii</name>
    <dbReference type="NCBI Taxonomy" id="2678357"/>
    <lineage>
        <taxon>Bacteria</taxon>
        <taxon>Bacillati</taxon>
        <taxon>Bacillota</taxon>
        <taxon>Bacilli</taxon>
        <taxon>Lactobacillales</taxon>
        <taxon>Lactobacillaceae</taxon>
        <taxon>Secundilactobacillus</taxon>
    </lineage>
</organism>
<dbReference type="AlphaFoldDB" id="A0A7X2XWH3"/>
<name>A0A7X2XWH3_9LACO</name>
<dbReference type="GO" id="GO:0016887">
    <property type="term" value="F:ATP hydrolysis activity"/>
    <property type="evidence" value="ECO:0007669"/>
    <property type="project" value="InterPro"/>
</dbReference>
<dbReference type="Pfam" id="PF07728">
    <property type="entry name" value="AAA_5"/>
    <property type="match status" value="1"/>
</dbReference>
<dbReference type="PANTHER" id="PTHR37291">
    <property type="entry name" value="5-METHYLCYTOSINE-SPECIFIC RESTRICTION ENZYME B"/>
    <property type="match status" value="1"/>
</dbReference>
<dbReference type="PANTHER" id="PTHR37291:SF1">
    <property type="entry name" value="TYPE IV METHYL-DIRECTED RESTRICTION ENZYME ECOKMCRB SUBUNIT"/>
    <property type="match status" value="1"/>
</dbReference>
<dbReference type="InterPro" id="IPR027417">
    <property type="entry name" value="P-loop_NTPase"/>
</dbReference>
<reference evidence="2 3" key="1">
    <citation type="submission" date="2019-11" db="EMBL/GenBank/DDBJ databases">
        <title>Lactobacillus sp. nov. CRM56-3, isolated from fermented tea leaves.</title>
        <authorList>
            <person name="Phuengjayaem S."/>
            <person name="Tanasupawat S."/>
        </authorList>
    </citation>
    <scope>NUCLEOTIDE SEQUENCE [LARGE SCALE GENOMIC DNA]</scope>
    <source>
        <strain evidence="2 3">CRM56-3</strain>
    </source>
</reference>
<dbReference type="Gene3D" id="3.40.50.300">
    <property type="entry name" value="P-loop containing nucleotide triphosphate hydrolases"/>
    <property type="match status" value="1"/>
</dbReference>
<dbReference type="GO" id="GO:0005524">
    <property type="term" value="F:ATP binding"/>
    <property type="evidence" value="ECO:0007669"/>
    <property type="project" value="InterPro"/>
</dbReference>
<proteinExistence type="predicted"/>
<feature type="domain" description="ATPase dynein-related AAA" evidence="1">
    <location>
        <begin position="129"/>
        <end position="209"/>
    </location>
</feature>
<dbReference type="Proteomes" id="UP000466388">
    <property type="component" value="Unassembled WGS sequence"/>
</dbReference>
<evidence type="ECO:0000313" key="2">
    <source>
        <dbReference type="EMBL" id="MTV82198.1"/>
    </source>
</evidence>
<dbReference type="SUPFAM" id="SSF52540">
    <property type="entry name" value="P-loop containing nucleoside triphosphate hydrolases"/>
    <property type="match status" value="1"/>
</dbReference>
<dbReference type="EMBL" id="WNJO01000006">
    <property type="protein sequence ID" value="MTV82198.1"/>
    <property type="molecule type" value="Genomic_DNA"/>
</dbReference>
<gene>
    <name evidence="2" type="ORF">GM612_05965</name>
</gene>
<accession>A0A7X2XWH3</accession>
<dbReference type="InterPro" id="IPR011704">
    <property type="entry name" value="ATPase_dyneun-rel_AAA"/>
</dbReference>
<evidence type="ECO:0000313" key="3">
    <source>
        <dbReference type="Proteomes" id="UP000466388"/>
    </source>
</evidence>
<evidence type="ECO:0000259" key="1">
    <source>
        <dbReference type="Pfam" id="PF07728"/>
    </source>
</evidence>
<keyword evidence="3" id="KW-1185">Reference proteome</keyword>
<sequence length="349" mass="40542">MDQAEKSFFMKHIFPKLQSLCEKEEILHYNGFDYNEKLDKQLTFMLYLSGDNLAFRTKKTKSNDDDSDDASYNYRDAIRYKDYMDDTEMLKKINQPKDQEPFYQRLKDLFFAICAHNIEALTQHFRNLTYVFIIDEINRGELSKIFGELFYSIDPSYRGQRGAVTTQYQSMHQDTKEQFYVPDNVYIIGTMNDIDRSVEPFDFAMRRRFRFLELTAESQKYVLKGLNQSIENDTKDDKNSSEVNLATDCMTAVNQAIKSAPGFAASNAHEIGPAYFLKLQALHDNIASEDSTTETASDNSEVTTWEKAFAQLWTDYLQPIISEYAKELPNSDTFIQKVQDAFCNAQYPS</sequence>
<dbReference type="InterPro" id="IPR052934">
    <property type="entry name" value="Methyl-DNA_Rec/Restrict_Enz"/>
</dbReference>